<reference evidence="1" key="1">
    <citation type="submission" date="2022-08" db="EMBL/GenBank/DDBJ databases">
        <authorList>
            <person name="Kallberg Y."/>
            <person name="Tangrot J."/>
            <person name="Rosling A."/>
        </authorList>
    </citation>
    <scope>NUCLEOTIDE SEQUENCE</scope>
    <source>
        <strain evidence="1">Wild A</strain>
    </source>
</reference>
<proteinExistence type="predicted"/>
<dbReference type="EMBL" id="CAMKVN010002674">
    <property type="protein sequence ID" value="CAI2182118.1"/>
    <property type="molecule type" value="Genomic_DNA"/>
</dbReference>
<comment type="caution">
    <text evidence="1">The sequence shown here is derived from an EMBL/GenBank/DDBJ whole genome shotgun (WGS) entry which is preliminary data.</text>
</comment>
<dbReference type="Proteomes" id="UP001153678">
    <property type="component" value="Unassembled WGS sequence"/>
</dbReference>
<evidence type="ECO:0000313" key="2">
    <source>
        <dbReference type="Proteomes" id="UP001153678"/>
    </source>
</evidence>
<accession>A0A9W4SV83</accession>
<gene>
    <name evidence="1" type="ORF">FWILDA_LOCUS10422</name>
</gene>
<dbReference type="OrthoDB" id="2438849at2759"/>
<sequence>MEFALKFEPAMEVFTELVFQKTESQVSYLKTQLRDIQSQLSHQERIFARIEIRRQGTFNKSDYLQQFFCGSCQHYLTEQDITTGNYRLYVSDYANEP</sequence>
<organism evidence="1 2">
    <name type="scientific">Funneliformis geosporum</name>
    <dbReference type="NCBI Taxonomy" id="1117311"/>
    <lineage>
        <taxon>Eukaryota</taxon>
        <taxon>Fungi</taxon>
        <taxon>Fungi incertae sedis</taxon>
        <taxon>Mucoromycota</taxon>
        <taxon>Glomeromycotina</taxon>
        <taxon>Glomeromycetes</taxon>
        <taxon>Glomerales</taxon>
        <taxon>Glomeraceae</taxon>
        <taxon>Funneliformis</taxon>
    </lineage>
</organism>
<keyword evidence="2" id="KW-1185">Reference proteome</keyword>
<dbReference type="AlphaFoldDB" id="A0A9W4SV83"/>
<name>A0A9W4SV83_9GLOM</name>
<evidence type="ECO:0000313" key="1">
    <source>
        <dbReference type="EMBL" id="CAI2182118.1"/>
    </source>
</evidence>
<protein>
    <submittedName>
        <fullName evidence="1">16814_t:CDS:1</fullName>
    </submittedName>
</protein>